<dbReference type="Proteomes" id="UP000295558">
    <property type="component" value="Unassembled WGS sequence"/>
</dbReference>
<evidence type="ECO:0000313" key="5">
    <source>
        <dbReference type="EMBL" id="TDR54678.1"/>
    </source>
</evidence>
<dbReference type="Gene3D" id="3.40.50.970">
    <property type="match status" value="1"/>
</dbReference>
<dbReference type="CDD" id="cd07033">
    <property type="entry name" value="TPP_PYR_DXS_TK_like"/>
    <property type="match status" value="1"/>
</dbReference>
<evidence type="ECO:0000313" key="6">
    <source>
        <dbReference type="Proteomes" id="UP000295558"/>
    </source>
</evidence>
<feature type="domain" description="Transketolase-like pyrimidine-binding" evidence="4">
    <location>
        <begin position="10"/>
        <end position="176"/>
    </location>
</feature>
<dbReference type="Gene3D" id="3.40.50.920">
    <property type="match status" value="1"/>
</dbReference>
<keyword evidence="6" id="KW-1185">Reference proteome</keyword>
<dbReference type="InterPro" id="IPR005475">
    <property type="entry name" value="Transketolase-like_Pyr-bd"/>
</dbReference>
<dbReference type="SMART" id="SM00861">
    <property type="entry name" value="Transket_pyr"/>
    <property type="match status" value="1"/>
</dbReference>
<protein>
    <submittedName>
        <fullName evidence="5">Transketolase subunit B</fullName>
    </submittedName>
</protein>
<evidence type="ECO:0000256" key="2">
    <source>
        <dbReference type="ARBA" id="ARBA00007131"/>
    </source>
</evidence>
<comment type="caution">
    <text evidence="5">The sequence shown here is derived from an EMBL/GenBank/DDBJ whole genome shotgun (WGS) entry which is preliminary data.</text>
</comment>
<gene>
    <name evidence="5" type="ORF">DFP96_102272</name>
</gene>
<dbReference type="OrthoDB" id="9803371at2"/>
<dbReference type="InterPro" id="IPR033248">
    <property type="entry name" value="Transketolase_C"/>
</dbReference>
<comment type="similarity">
    <text evidence="2">Belongs to the transketolase family.</text>
</comment>
<name>A0A4R6ZQB1_9LIST</name>
<dbReference type="InterPro" id="IPR051157">
    <property type="entry name" value="PDH/Transketolase"/>
</dbReference>
<proteinExistence type="inferred from homology"/>
<dbReference type="PANTHER" id="PTHR43825:SF1">
    <property type="entry name" value="TRANSKETOLASE-LIKE PYRIMIDINE-BINDING DOMAIN-CONTAINING PROTEIN"/>
    <property type="match status" value="1"/>
</dbReference>
<keyword evidence="3" id="KW-0786">Thiamine pyrophosphate</keyword>
<dbReference type="SUPFAM" id="SSF52518">
    <property type="entry name" value="Thiamin diphosphate-binding fold (THDP-binding)"/>
    <property type="match status" value="1"/>
</dbReference>
<accession>A0A4R6ZQB1</accession>
<dbReference type="FunFam" id="3.40.50.970:FF:000129">
    <property type="entry name" value="Transketolase"/>
    <property type="match status" value="1"/>
</dbReference>
<dbReference type="InterPro" id="IPR009014">
    <property type="entry name" value="Transketo_C/PFOR_II"/>
</dbReference>
<evidence type="ECO:0000256" key="3">
    <source>
        <dbReference type="ARBA" id="ARBA00023052"/>
    </source>
</evidence>
<dbReference type="SUPFAM" id="SSF52922">
    <property type="entry name" value="TK C-terminal domain-like"/>
    <property type="match status" value="1"/>
</dbReference>
<dbReference type="RefSeq" id="WP_036073301.1">
    <property type="nucleotide sequence ID" value="NZ_JAASUO010000002.1"/>
</dbReference>
<dbReference type="Pfam" id="PF02779">
    <property type="entry name" value="Transket_pyr"/>
    <property type="match status" value="1"/>
</dbReference>
<organism evidence="5 6">
    <name type="scientific">Listeria rocourtiae</name>
    <dbReference type="NCBI Taxonomy" id="647910"/>
    <lineage>
        <taxon>Bacteria</taxon>
        <taxon>Bacillati</taxon>
        <taxon>Bacillota</taxon>
        <taxon>Bacilli</taxon>
        <taxon>Bacillales</taxon>
        <taxon>Listeriaceae</taxon>
        <taxon>Listeria</taxon>
    </lineage>
</organism>
<reference evidence="5 6" key="1">
    <citation type="submission" date="2019-03" db="EMBL/GenBank/DDBJ databases">
        <title>Genomic Encyclopedia of Type Strains, Phase III (KMG-III): the genomes of soil and plant-associated and newly described type strains.</title>
        <authorList>
            <person name="Whitman W."/>
        </authorList>
    </citation>
    <scope>NUCLEOTIDE SEQUENCE [LARGE SCALE GENOMIC DNA]</scope>
    <source>
        <strain evidence="5 6">CECT 7972</strain>
    </source>
</reference>
<dbReference type="InterPro" id="IPR029061">
    <property type="entry name" value="THDP-binding"/>
</dbReference>
<dbReference type="PANTHER" id="PTHR43825">
    <property type="entry name" value="PYRUVATE DEHYDROGENASE E1 COMPONENT"/>
    <property type="match status" value="1"/>
</dbReference>
<dbReference type="AlphaFoldDB" id="A0A4R6ZQB1"/>
<evidence type="ECO:0000259" key="4">
    <source>
        <dbReference type="SMART" id="SM00861"/>
    </source>
</evidence>
<sequence length="312" mass="33994">MTLILEKDQIEMRQVYANTVRKLAAEDPNVIALEADLSSAMSTEKLKVELPGQYVNVGIMEANMMGIAAGLSVIGRKPFVHSFGQFVTRRAFDQVFVSLGYAQLSAVIVGSDAGVSAEHNGGTHMTFEDIGLMREVPNANVYEASDAIQFSWLLENAYKKGGLHYIRTIRKNATQLYDENTTFEKAKILQEGTDITICAIGIMVAESLKAAEILKTAGISAEVIDMFSIKPLDGATLFQSVQKTGRVITAENHNVNGGLGSAVAEFLGENCPVPMYRVGVREQFGQVGLMPYLQEFYGLTAENIALQAEKLI</sequence>
<evidence type="ECO:0000256" key="1">
    <source>
        <dbReference type="ARBA" id="ARBA00001964"/>
    </source>
</evidence>
<dbReference type="Pfam" id="PF02780">
    <property type="entry name" value="Transketolase_C"/>
    <property type="match status" value="1"/>
</dbReference>
<dbReference type="STRING" id="1265846.PROCOU_15134"/>
<comment type="cofactor">
    <cofactor evidence="1">
        <name>thiamine diphosphate</name>
        <dbReference type="ChEBI" id="CHEBI:58937"/>
    </cofactor>
</comment>
<dbReference type="EMBL" id="SNZK01000002">
    <property type="protein sequence ID" value="TDR54678.1"/>
    <property type="molecule type" value="Genomic_DNA"/>
</dbReference>